<proteinExistence type="predicted"/>
<sequence length="159" mass="18394">MNFSIFFNNDKILPDGNPIDFDSSSIVLDSNSVVEQLDNEPVIKQLDNEPVIEQLDNRSVLVQYSVKYLSEVNVDLFKKSVESIISRIILQELDCFRFLSTLSVSQRHIIHELCEKYGVIHKTTRTRYKVLTISKRSLEAKRNELVEISNKDVEFAEEV</sequence>
<dbReference type="Proteomes" id="UP000663879">
    <property type="component" value="Unassembled WGS sequence"/>
</dbReference>
<accession>A0A813N484</accession>
<comment type="caution">
    <text evidence="1">The sequence shown here is derived from an EMBL/GenBank/DDBJ whole genome shotgun (WGS) entry which is preliminary data.</text>
</comment>
<name>A0A813N484_9BILA</name>
<evidence type="ECO:0000313" key="2">
    <source>
        <dbReference type="Proteomes" id="UP000663879"/>
    </source>
</evidence>
<protein>
    <recommendedName>
        <fullName evidence="3">R3H domain-containing protein</fullName>
    </recommendedName>
</protein>
<dbReference type="EMBL" id="CAJNOC010000221">
    <property type="protein sequence ID" value="CAF0729227.1"/>
    <property type="molecule type" value="Genomic_DNA"/>
</dbReference>
<evidence type="ECO:0000313" key="1">
    <source>
        <dbReference type="EMBL" id="CAF0729227.1"/>
    </source>
</evidence>
<reference evidence="1" key="1">
    <citation type="submission" date="2021-02" db="EMBL/GenBank/DDBJ databases">
        <authorList>
            <person name="Nowell W R."/>
        </authorList>
    </citation>
    <scope>NUCLEOTIDE SEQUENCE</scope>
    <source>
        <strain evidence="1">Ploen Becks lab</strain>
    </source>
</reference>
<dbReference type="InterPro" id="IPR036867">
    <property type="entry name" value="R3H_dom_sf"/>
</dbReference>
<dbReference type="AlphaFoldDB" id="A0A813N484"/>
<dbReference type="GO" id="GO:0003676">
    <property type="term" value="F:nucleic acid binding"/>
    <property type="evidence" value="ECO:0007669"/>
    <property type="project" value="InterPro"/>
</dbReference>
<evidence type="ECO:0008006" key="3">
    <source>
        <dbReference type="Google" id="ProtNLM"/>
    </source>
</evidence>
<gene>
    <name evidence="1" type="ORF">OXX778_LOCUS2727</name>
</gene>
<organism evidence="1 2">
    <name type="scientific">Brachionus calyciflorus</name>
    <dbReference type="NCBI Taxonomy" id="104777"/>
    <lineage>
        <taxon>Eukaryota</taxon>
        <taxon>Metazoa</taxon>
        <taxon>Spiralia</taxon>
        <taxon>Gnathifera</taxon>
        <taxon>Rotifera</taxon>
        <taxon>Eurotatoria</taxon>
        <taxon>Monogononta</taxon>
        <taxon>Pseudotrocha</taxon>
        <taxon>Ploima</taxon>
        <taxon>Brachionidae</taxon>
        <taxon>Brachionus</taxon>
    </lineage>
</organism>
<dbReference type="Gene3D" id="3.30.1370.50">
    <property type="entry name" value="R3H-like domain"/>
    <property type="match status" value="1"/>
</dbReference>
<keyword evidence="2" id="KW-1185">Reference proteome</keyword>